<feature type="compositionally biased region" description="Low complexity" evidence="3">
    <location>
        <begin position="21"/>
        <end position="33"/>
    </location>
</feature>
<keyword evidence="2" id="KW-0413">Isomerase</keyword>
<feature type="compositionally biased region" description="Acidic residues" evidence="3">
    <location>
        <begin position="1"/>
        <end position="10"/>
    </location>
</feature>
<evidence type="ECO:0000256" key="2">
    <source>
        <dbReference type="ARBA" id="ARBA00023235"/>
    </source>
</evidence>
<dbReference type="CDD" id="cd02576">
    <property type="entry name" value="PseudoU_synth_ScPUS7"/>
    <property type="match status" value="1"/>
</dbReference>
<evidence type="ECO:0000256" key="3">
    <source>
        <dbReference type="SAM" id="MobiDB-lite"/>
    </source>
</evidence>
<dbReference type="InterPro" id="IPR011760">
    <property type="entry name" value="PsdUridine_synth_TruD_insert"/>
</dbReference>
<dbReference type="InterPro" id="IPR042214">
    <property type="entry name" value="TruD_catalytic"/>
</dbReference>
<proteinExistence type="inferred from homology"/>
<feature type="compositionally biased region" description="Basic and acidic residues" evidence="3">
    <location>
        <begin position="119"/>
        <end position="129"/>
    </location>
</feature>
<dbReference type="PROSITE" id="PS50984">
    <property type="entry name" value="TRUD"/>
    <property type="match status" value="1"/>
</dbReference>
<dbReference type="SUPFAM" id="SSF55120">
    <property type="entry name" value="Pseudouridine synthase"/>
    <property type="match status" value="1"/>
</dbReference>
<sequence>MASLDFENEGGEPPTKKQKITTETPSTINTTESDTATRPSKGVKMDDRKTNLVVVDNGFQPEREAQVGILHFVNTSNPGFSGTLKQRYTDFQVNEIMPDGTVVHLTNDKAPQSQPTPKDVTKNAAEESKLNSSSAVANTSLDAVQSANEKTPSTVNKIDENDKQLGNSGTDSGSTIKIDSKPAESTPASYLQVIAETKSVISAAGVDSATGGDAPSGFAVSSADQELLTTYFGSTLKDEIIKFHEMVLAKPDAKAGFFGHVSTAPISDKSVRSRVHQDIRRIFESHLETQMLEEGVIQITAAPRASKHRNGTPRQQNHRNQGHSGQPKGKVGWDEKGGQYLHFSLYKENKDTMEVIAFIATRLHVKPKDFAFAGTKDRRAATVQRVSVFRQNANTLAKLNHDLRNARIGDFKHEKHKLELGELDGNQFVITLRDCHFGDDAELDAETRVKLGNEVIGQAVEHLQEHGFINYYGLQRFGTFSIGTDDIGKLILQGDFKGAVEAILSYSEEALQCALNPFVDPSEFTVSRDDVARAHAIHMFKTTGKWSLALEKLPRKFSAESAIIRHLCSTKTSSDYLGALMMVGRNLRTMYVHAYQSLVWNMVASERWARYGDKVIEGDLVIVDTQGAKQALKDDLDENGEIVVHPAGDDFAVTHDDLYERARALSAEEAASGKYTIFDIVLPTPGYDMEYPRNDIGEFYKEFMSSERGGRLDPADMRRNQKDFSLSGNYRKLMARVGKDLSFEVKVYRDEKEQLVETDLEKLDKSKQKLKKPDDLKKSERNQFWGVPGVQNILGGRGGRRGGSYGNLGGQNQNRGNARQDSVRNQALYAGSSQLSSWQNLPGKLAAEDKAAAANAELQRQAQMGIDPATIKQPVIEDTWIQTSAENEGRRTGYRSTVTIPGVGSFDKDADSDTSSVVTVTHASLAGTAMDVDPLTRALEAYSKNVFEVESSVASVEPGTAGTALYADSKEPASVEPVKSPMGPPPPDEGSVKLSPQKPAQIDIVKPEARIAVIVKFQLGSSQYATMALRELMKAGGVKTYKPTFSGGR</sequence>
<dbReference type="AlphaFoldDB" id="A0A2J6QPC7"/>
<feature type="compositionally biased region" description="Polar residues" evidence="3">
    <location>
        <begin position="164"/>
        <end position="177"/>
    </location>
</feature>
<feature type="compositionally biased region" description="Low complexity" evidence="3">
    <location>
        <begin position="810"/>
        <end position="820"/>
    </location>
</feature>
<dbReference type="InterPro" id="IPR001656">
    <property type="entry name" value="PsdUridine_synth_TruD"/>
</dbReference>
<feature type="domain" description="TRUD" evidence="4">
    <location>
        <begin position="467"/>
        <end position="736"/>
    </location>
</feature>
<dbReference type="FunFam" id="3.30.2350.20:FF:000009">
    <property type="entry name" value="Pseudouridine synthase TruD/Pus7, putative"/>
    <property type="match status" value="1"/>
</dbReference>
<dbReference type="Pfam" id="PF01142">
    <property type="entry name" value="TruD"/>
    <property type="match status" value="1"/>
</dbReference>
<keyword evidence="6" id="KW-1185">Reference proteome</keyword>
<organism evidence="5 6">
    <name type="scientific">Hyaloscypha hepaticicola</name>
    <dbReference type="NCBI Taxonomy" id="2082293"/>
    <lineage>
        <taxon>Eukaryota</taxon>
        <taxon>Fungi</taxon>
        <taxon>Dikarya</taxon>
        <taxon>Ascomycota</taxon>
        <taxon>Pezizomycotina</taxon>
        <taxon>Leotiomycetes</taxon>
        <taxon>Helotiales</taxon>
        <taxon>Hyaloscyphaceae</taxon>
        <taxon>Hyaloscypha</taxon>
    </lineage>
</organism>
<dbReference type="GO" id="GO:0001522">
    <property type="term" value="P:pseudouridine synthesis"/>
    <property type="evidence" value="ECO:0007669"/>
    <property type="project" value="InterPro"/>
</dbReference>
<dbReference type="Proteomes" id="UP000235672">
    <property type="component" value="Unassembled WGS sequence"/>
</dbReference>
<dbReference type="NCBIfam" id="TIGR00094">
    <property type="entry name" value="tRNA_TruD_broad"/>
    <property type="match status" value="1"/>
</dbReference>
<dbReference type="STRING" id="1745343.A0A2J6QPC7"/>
<evidence type="ECO:0000313" key="5">
    <source>
        <dbReference type="EMBL" id="PMD28115.1"/>
    </source>
</evidence>
<dbReference type="EMBL" id="KZ613464">
    <property type="protein sequence ID" value="PMD28115.1"/>
    <property type="molecule type" value="Genomic_DNA"/>
</dbReference>
<dbReference type="PANTHER" id="PTHR13326">
    <property type="entry name" value="TRNA PSEUDOURIDINE SYNTHASE D"/>
    <property type="match status" value="1"/>
</dbReference>
<comment type="similarity">
    <text evidence="1">Belongs to the pseudouridine synthase TruD family.</text>
</comment>
<feature type="compositionally biased region" description="Polar residues" evidence="3">
    <location>
        <begin position="130"/>
        <end position="156"/>
    </location>
</feature>
<feature type="region of interest" description="Disordered" evidence="3">
    <location>
        <begin position="303"/>
        <end position="334"/>
    </location>
</feature>
<feature type="region of interest" description="Disordered" evidence="3">
    <location>
        <begin position="963"/>
        <end position="996"/>
    </location>
</feature>
<dbReference type="Gene3D" id="3.30.2350.20">
    <property type="entry name" value="TruD, catalytic domain"/>
    <property type="match status" value="3"/>
</dbReference>
<dbReference type="GO" id="GO:0009982">
    <property type="term" value="F:pseudouridine synthase activity"/>
    <property type="evidence" value="ECO:0007669"/>
    <property type="project" value="InterPro"/>
</dbReference>
<dbReference type="GO" id="GO:0005634">
    <property type="term" value="C:nucleus"/>
    <property type="evidence" value="ECO:0007669"/>
    <property type="project" value="TreeGrafter"/>
</dbReference>
<dbReference type="InterPro" id="IPR020103">
    <property type="entry name" value="PsdUridine_synth_cat_dom_sf"/>
</dbReference>
<evidence type="ECO:0000256" key="1">
    <source>
        <dbReference type="ARBA" id="ARBA00007953"/>
    </source>
</evidence>
<evidence type="ECO:0000313" key="6">
    <source>
        <dbReference type="Proteomes" id="UP000235672"/>
    </source>
</evidence>
<feature type="region of interest" description="Disordered" evidence="3">
    <location>
        <begin position="106"/>
        <end position="182"/>
    </location>
</feature>
<feature type="compositionally biased region" description="Gly residues" evidence="3">
    <location>
        <begin position="795"/>
        <end position="809"/>
    </location>
</feature>
<feature type="compositionally biased region" description="Basic residues" evidence="3">
    <location>
        <begin position="305"/>
        <end position="321"/>
    </location>
</feature>
<feature type="region of interest" description="Disordered" evidence="3">
    <location>
        <begin position="1"/>
        <end position="45"/>
    </location>
</feature>
<dbReference type="GO" id="GO:0003723">
    <property type="term" value="F:RNA binding"/>
    <property type="evidence" value="ECO:0007669"/>
    <property type="project" value="InterPro"/>
</dbReference>
<protein>
    <submittedName>
        <fullName evidence="5">Pseudouridine synthase</fullName>
    </submittedName>
</protein>
<evidence type="ECO:0000259" key="4">
    <source>
        <dbReference type="PROSITE" id="PS50984"/>
    </source>
</evidence>
<reference evidence="5 6" key="1">
    <citation type="submission" date="2016-05" db="EMBL/GenBank/DDBJ databases">
        <title>A degradative enzymes factory behind the ericoid mycorrhizal symbiosis.</title>
        <authorList>
            <consortium name="DOE Joint Genome Institute"/>
            <person name="Martino E."/>
            <person name="Morin E."/>
            <person name="Grelet G."/>
            <person name="Kuo A."/>
            <person name="Kohler A."/>
            <person name="Daghino S."/>
            <person name="Barry K."/>
            <person name="Choi C."/>
            <person name="Cichocki N."/>
            <person name="Clum A."/>
            <person name="Copeland A."/>
            <person name="Hainaut M."/>
            <person name="Haridas S."/>
            <person name="Labutti K."/>
            <person name="Lindquist E."/>
            <person name="Lipzen A."/>
            <person name="Khouja H.-R."/>
            <person name="Murat C."/>
            <person name="Ohm R."/>
            <person name="Olson A."/>
            <person name="Spatafora J."/>
            <person name="Veneault-Fourrey C."/>
            <person name="Henrissat B."/>
            <person name="Grigoriev I."/>
            <person name="Martin F."/>
            <person name="Perotto S."/>
        </authorList>
    </citation>
    <scope>NUCLEOTIDE SEQUENCE [LARGE SCALE GENOMIC DNA]</scope>
    <source>
        <strain evidence="5 6">UAMH 7357</strain>
    </source>
</reference>
<name>A0A2J6QPC7_9HELO</name>
<accession>A0A2J6QPC7</accession>
<feature type="region of interest" description="Disordered" evidence="3">
    <location>
        <begin position="788"/>
        <end position="820"/>
    </location>
</feature>
<gene>
    <name evidence="5" type="ORF">NA56DRAFT_639801</name>
</gene>
<dbReference type="OrthoDB" id="447290at2759"/>
<dbReference type="PANTHER" id="PTHR13326:SF21">
    <property type="entry name" value="PSEUDOURIDYLATE SYNTHASE PUS7L"/>
    <property type="match status" value="1"/>
</dbReference>